<evidence type="ECO:0000313" key="1">
    <source>
        <dbReference type="EMBL" id="ALC83178.1"/>
    </source>
</evidence>
<dbReference type="STRING" id="1441095.AM592_17615"/>
<dbReference type="Proteomes" id="UP000067625">
    <property type="component" value="Chromosome"/>
</dbReference>
<accession>A0A0M4GBN1</accession>
<dbReference type="CDD" id="cd07820">
    <property type="entry name" value="SRPBCC_3"/>
    <property type="match status" value="1"/>
</dbReference>
<dbReference type="OrthoDB" id="9801773at2"/>
<sequence>MPIIEQKIWINAPIEICFDSARNVGIHTKTLQTTKEKAIAGVTNGLMGEGDTVTWEAVHFGIRQRLTAKITRMEKPHYFTDMMVKGAFSSFTHHHLFNQHAGGTMITDIFEYKSPFGLLGVLADKLFLEKYMRRLLFDRAISLKKIAENDDEK</sequence>
<dbReference type="GO" id="GO:0051301">
    <property type="term" value="P:cell division"/>
    <property type="evidence" value="ECO:0007669"/>
    <property type="project" value="UniProtKB-KW"/>
</dbReference>
<dbReference type="RefSeq" id="WP_053605016.1">
    <property type="nucleotide sequence ID" value="NZ_CP012600.1"/>
</dbReference>
<proteinExistence type="predicted"/>
<dbReference type="AlphaFoldDB" id="A0A0M4GBN1"/>
<organism evidence="1 2">
    <name type="scientific">Bacillus gobiensis</name>
    <dbReference type="NCBI Taxonomy" id="1441095"/>
    <lineage>
        <taxon>Bacteria</taxon>
        <taxon>Bacillati</taxon>
        <taxon>Bacillota</taxon>
        <taxon>Bacilli</taxon>
        <taxon>Bacillales</taxon>
        <taxon>Bacillaceae</taxon>
        <taxon>Bacillus</taxon>
    </lineage>
</organism>
<protein>
    <submittedName>
        <fullName evidence="1">Cell division protein</fullName>
    </submittedName>
</protein>
<reference evidence="1 2" key="2">
    <citation type="journal article" date="2016" name="Int. J. Syst. Evol. Microbiol.">
        <title>Bacillus gobiensis sp. nov., isolated from a soil sample.</title>
        <authorList>
            <person name="Liu B."/>
            <person name="Liu G.H."/>
            <person name="Cetin S."/>
            <person name="Schumann P."/>
            <person name="Pan Z.Z."/>
            <person name="Chen Q.Q."/>
        </authorList>
    </citation>
    <scope>NUCLEOTIDE SEQUENCE [LARGE SCALE GENOMIC DNA]</scope>
    <source>
        <strain evidence="1 2">FJAT-4402</strain>
    </source>
</reference>
<dbReference type="InterPro" id="IPR023393">
    <property type="entry name" value="START-like_dom_sf"/>
</dbReference>
<dbReference type="EMBL" id="CP012600">
    <property type="protein sequence ID" value="ALC83178.1"/>
    <property type="molecule type" value="Genomic_DNA"/>
</dbReference>
<dbReference type="PATRIC" id="fig|1441095.3.peg.3905"/>
<evidence type="ECO:0000313" key="2">
    <source>
        <dbReference type="Proteomes" id="UP000067625"/>
    </source>
</evidence>
<keyword evidence="1" id="KW-0132">Cell division</keyword>
<keyword evidence="2" id="KW-1185">Reference proteome</keyword>
<dbReference type="Gene3D" id="3.30.530.20">
    <property type="match status" value="1"/>
</dbReference>
<reference evidence="2" key="1">
    <citation type="submission" date="2015-08" db="EMBL/GenBank/DDBJ databases">
        <title>Genome sequencing project for genomic taxonomy and phylogenomics of Bacillus-like bacteria.</title>
        <authorList>
            <person name="Liu B."/>
            <person name="Wang J."/>
            <person name="Zhu Y."/>
            <person name="Liu G."/>
            <person name="Chen Q."/>
            <person name="Chen Z."/>
            <person name="Lan J."/>
            <person name="Che J."/>
            <person name="Ge C."/>
            <person name="Shi H."/>
            <person name="Pan Z."/>
            <person name="Liu X."/>
        </authorList>
    </citation>
    <scope>NUCLEOTIDE SEQUENCE [LARGE SCALE GENOMIC DNA]</scope>
    <source>
        <strain evidence="2">FJAT-4402</strain>
    </source>
</reference>
<dbReference type="SUPFAM" id="SSF55961">
    <property type="entry name" value="Bet v1-like"/>
    <property type="match status" value="1"/>
</dbReference>
<name>A0A0M4GBN1_9BACI</name>
<keyword evidence="1" id="KW-0131">Cell cycle</keyword>
<gene>
    <name evidence="1" type="ORF">AM592_17615</name>
</gene>